<dbReference type="InterPro" id="IPR016095">
    <property type="entry name" value="Ribosomal_uL1_3-a/b-sand"/>
</dbReference>
<name>A0AA38I054_9CUCU</name>
<sequence>MLKSALLAKLNPEKKIKRKEPLKSAPLKKAIAKKIKTKTKLPPAPSPEEYEFGEEITEWAEKFRIEPTNVQKSVEGLIKFTSENPKLKNNLFSDEQFPIYIQINSFKVPRNHSRIARIPLKHSVFTPDSEICLIVADVKGIPNKSHEQHLEHYEKLLRQKGVNNVKKIMTFHEFRTDYETFELKNRLVELYDAFLVDGKISGKTVKKCGKIFYKKRKIPTAVKLRATKLKDHIDQTLRKTPLYLHSKGDSFMVQIGHSDMKVEELVENAYYVVNGLDKEFPGGFGNVRSLNLRAHRGLSIPIYTTLKSPNDVQLTKNVKKVKKNETVSDELSTKLNTGVVVTSKGEVTTFKLNQKKNKNKGV</sequence>
<evidence type="ECO:0000313" key="1">
    <source>
        <dbReference type="EMBL" id="KAJ3646786.1"/>
    </source>
</evidence>
<dbReference type="InterPro" id="IPR023674">
    <property type="entry name" value="Ribosomal_uL1-like"/>
</dbReference>
<dbReference type="EMBL" id="JALNTZ010000007">
    <property type="protein sequence ID" value="KAJ3646786.1"/>
    <property type="molecule type" value="Genomic_DNA"/>
</dbReference>
<keyword evidence="2" id="KW-1185">Reference proteome</keyword>
<accession>A0AA38I054</accession>
<dbReference type="AlphaFoldDB" id="A0AA38I054"/>
<dbReference type="InterPro" id="IPR028364">
    <property type="entry name" value="Ribosomal_uL1/biogenesis"/>
</dbReference>
<dbReference type="CDD" id="cd00403">
    <property type="entry name" value="Ribosomal_L1"/>
    <property type="match status" value="1"/>
</dbReference>
<dbReference type="Proteomes" id="UP001168821">
    <property type="component" value="Unassembled WGS sequence"/>
</dbReference>
<organism evidence="1 2">
    <name type="scientific">Zophobas morio</name>
    <dbReference type="NCBI Taxonomy" id="2755281"/>
    <lineage>
        <taxon>Eukaryota</taxon>
        <taxon>Metazoa</taxon>
        <taxon>Ecdysozoa</taxon>
        <taxon>Arthropoda</taxon>
        <taxon>Hexapoda</taxon>
        <taxon>Insecta</taxon>
        <taxon>Pterygota</taxon>
        <taxon>Neoptera</taxon>
        <taxon>Endopterygota</taxon>
        <taxon>Coleoptera</taxon>
        <taxon>Polyphaga</taxon>
        <taxon>Cucujiformia</taxon>
        <taxon>Tenebrionidae</taxon>
        <taxon>Zophobas</taxon>
    </lineage>
</organism>
<dbReference type="FunFam" id="3.40.50.790:FF:000030">
    <property type="entry name" value="Ribosomal L1 domain-containing protein CG13096-like Protein"/>
    <property type="match status" value="1"/>
</dbReference>
<dbReference type="Gene3D" id="3.40.50.790">
    <property type="match status" value="1"/>
</dbReference>
<reference evidence="1" key="1">
    <citation type="journal article" date="2023" name="G3 (Bethesda)">
        <title>Whole genome assemblies of Zophobas morio and Tenebrio molitor.</title>
        <authorList>
            <person name="Kaur S."/>
            <person name="Stinson S.A."/>
            <person name="diCenzo G.C."/>
        </authorList>
    </citation>
    <scope>NUCLEOTIDE SEQUENCE</scope>
    <source>
        <strain evidence="1">QUZm001</strain>
    </source>
</reference>
<evidence type="ECO:0008006" key="3">
    <source>
        <dbReference type="Google" id="ProtNLM"/>
    </source>
</evidence>
<evidence type="ECO:0000313" key="2">
    <source>
        <dbReference type="Proteomes" id="UP001168821"/>
    </source>
</evidence>
<comment type="caution">
    <text evidence="1">The sequence shown here is derived from an EMBL/GenBank/DDBJ whole genome shotgun (WGS) entry which is preliminary data.</text>
</comment>
<proteinExistence type="predicted"/>
<gene>
    <name evidence="1" type="ORF">Zmor_024358</name>
</gene>
<protein>
    <recommendedName>
        <fullName evidence="3">Ribosomal L1 domain-containing protein 1</fullName>
    </recommendedName>
</protein>
<dbReference type="SUPFAM" id="SSF56808">
    <property type="entry name" value="Ribosomal protein L1"/>
    <property type="match status" value="1"/>
</dbReference>
<dbReference type="Gene3D" id="3.30.190.20">
    <property type="match status" value="1"/>
</dbReference>
<dbReference type="Pfam" id="PF00687">
    <property type="entry name" value="Ribosomal_L1"/>
    <property type="match status" value="1"/>
</dbReference>